<evidence type="ECO:0000313" key="11">
    <source>
        <dbReference type="Proteomes" id="UP000290013"/>
    </source>
</evidence>
<dbReference type="GO" id="GO:0006400">
    <property type="term" value="P:tRNA modification"/>
    <property type="evidence" value="ECO:0007669"/>
    <property type="project" value="UniProtKB-UniRule"/>
</dbReference>
<dbReference type="EC" id="6.3.4.19" evidence="8"/>
<name>A0A4U8WQI1_9FLAO</name>
<comment type="catalytic activity">
    <reaction evidence="7 8">
        <text>cytidine(34) in tRNA(Ile2) + L-lysine + ATP = lysidine(34) in tRNA(Ile2) + AMP + diphosphate + H(+)</text>
        <dbReference type="Rhea" id="RHEA:43744"/>
        <dbReference type="Rhea" id="RHEA-COMP:10625"/>
        <dbReference type="Rhea" id="RHEA-COMP:10670"/>
        <dbReference type="ChEBI" id="CHEBI:15378"/>
        <dbReference type="ChEBI" id="CHEBI:30616"/>
        <dbReference type="ChEBI" id="CHEBI:32551"/>
        <dbReference type="ChEBI" id="CHEBI:33019"/>
        <dbReference type="ChEBI" id="CHEBI:82748"/>
        <dbReference type="ChEBI" id="CHEBI:83665"/>
        <dbReference type="ChEBI" id="CHEBI:456215"/>
        <dbReference type="EC" id="6.3.4.19"/>
    </reaction>
</comment>
<evidence type="ECO:0000256" key="6">
    <source>
        <dbReference type="ARBA" id="ARBA00022840"/>
    </source>
</evidence>
<comment type="function">
    <text evidence="8">Ligates lysine onto the cytidine present at position 34 of the AUA codon-specific tRNA(Ile) that contains the anticodon CAU, in an ATP-dependent manner. Cytidine is converted to lysidine, thus changing the amino acid specificity of the tRNA from methionine to isoleucine.</text>
</comment>
<evidence type="ECO:0000313" key="10">
    <source>
        <dbReference type="EMBL" id="VFB04769.1"/>
    </source>
</evidence>
<keyword evidence="4 8" id="KW-0819">tRNA processing</keyword>
<comment type="subcellular location">
    <subcellularLocation>
        <location evidence="1 8">Cytoplasm</location>
    </subcellularLocation>
</comment>
<dbReference type="InterPro" id="IPR012094">
    <property type="entry name" value="tRNA_Ile_lys_synt"/>
</dbReference>
<feature type="domain" description="Lysidine-tRNA(Ile) synthetase C-terminal" evidence="9">
    <location>
        <begin position="365"/>
        <end position="438"/>
    </location>
</feature>
<evidence type="ECO:0000256" key="5">
    <source>
        <dbReference type="ARBA" id="ARBA00022741"/>
    </source>
</evidence>
<evidence type="ECO:0000259" key="9">
    <source>
        <dbReference type="SMART" id="SM00977"/>
    </source>
</evidence>
<evidence type="ECO:0000256" key="1">
    <source>
        <dbReference type="ARBA" id="ARBA00004496"/>
    </source>
</evidence>
<evidence type="ECO:0000256" key="3">
    <source>
        <dbReference type="ARBA" id="ARBA00022598"/>
    </source>
</evidence>
<dbReference type="SUPFAM" id="SSF56037">
    <property type="entry name" value="PheT/TilS domain"/>
    <property type="match status" value="1"/>
</dbReference>
<feature type="binding site" evidence="8">
    <location>
        <begin position="28"/>
        <end position="33"/>
    </location>
    <ligand>
        <name>ATP</name>
        <dbReference type="ChEBI" id="CHEBI:30616"/>
    </ligand>
</feature>
<dbReference type="InterPro" id="IPR011063">
    <property type="entry name" value="TilS/TtcA_N"/>
</dbReference>
<reference evidence="10 11" key="1">
    <citation type="submission" date="2019-02" db="EMBL/GenBank/DDBJ databases">
        <authorList>
            <consortium name="Pathogen Informatics"/>
        </authorList>
    </citation>
    <scope>NUCLEOTIDE SEQUENCE [LARGE SCALE GENOMIC DNA]</scope>
    <source>
        <strain evidence="10 11">3012STDY6944375</strain>
    </source>
</reference>
<evidence type="ECO:0000256" key="4">
    <source>
        <dbReference type="ARBA" id="ARBA00022694"/>
    </source>
</evidence>
<dbReference type="PANTHER" id="PTHR43033">
    <property type="entry name" value="TRNA(ILE)-LYSIDINE SYNTHASE-RELATED"/>
    <property type="match status" value="1"/>
</dbReference>
<keyword evidence="2 8" id="KW-0963">Cytoplasm</keyword>
<dbReference type="NCBIfam" id="TIGR02433">
    <property type="entry name" value="lysidine_TilS_C"/>
    <property type="match status" value="1"/>
</dbReference>
<protein>
    <recommendedName>
        <fullName evidence="8">tRNA(Ile)-lysidine synthase</fullName>
        <ecNumber evidence="8">6.3.4.19</ecNumber>
    </recommendedName>
    <alternativeName>
        <fullName evidence="8">tRNA(Ile)-2-lysyl-cytidine synthase</fullName>
    </alternativeName>
    <alternativeName>
        <fullName evidence="8">tRNA(Ile)-lysidine synthetase</fullName>
    </alternativeName>
</protein>
<dbReference type="InterPro" id="IPR012796">
    <property type="entry name" value="Lysidine-tRNA-synth_C"/>
</dbReference>
<dbReference type="HAMAP" id="MF_01161">
    <property type="entry name" value="tRNA_Ile_lys_synt"/>
    <property type="match status" value="1"/>
</dbReference>
<evidence type="ECO:0000256" key="7">
    <source>
        <dbReference type="ARBA" id="ARBA00048539"/>
    </source>
</evidence>
<gene>
    <name evidence="8 10" type="primary">tilS</name>
    <name evidence="10" type="ORF">NCTC12078_02807</name>
</gene>
<comment type="domain">
    <text evidence="8">The N-terminal region contains the highly conserved SGGXDS motif, predicted to be a P-loop motif involved in ATP binding.</text>
</comment>
<dbReference type="RefSeq" id="WP_130914939.1">
    <property type="nucleotide sequence ID" value="NZ_LR215974.1"/>
</dbReference>
<organism evidence="10 11">
    <name type="scientific">Chryseobacterium taihuense</name>
    <dbReference type="NCBI Taxonomy" id="1141221"/>
    <lineage>
        <taxon>Bacteria</taxon>
        <taxon>Pseudomonadati</taxon>
        <taxon>Bacteroidota</taxon>
        <taxon>Flavobacteriia</taxon>
        <taxon>Flavobacteriales</taxon>
        <taxon>Weeksellaceae</taxon>
        <taxon>Chryseobacterium group</taxon>
        <taxon>Chryseobacterium</taxon>
    </lineage>
</organism>
<dbReference type="KEGG" id="ctai:NCTC12078_02807"/>
<dbReference type="SMART" id="SM00977">
    <property type="entry name" value="TilS_C"/>
    <property type="match status" value="1"/>
</dbReference>
<dbReference type="GO" id="GO:0005737">
    <property type="term" value="C:cytoplasm"/>
    <property type="evidence" value="ECO:0007669"/>
    <property type="project" value="UniProtKB-SubCell"/>
</dbReference>
<sequence>MLTQLSFQNQLQNLITNPEKESYLLAVSGGADSMVLLHLFNALQILNGTFHVAHINYKLRGKDSDLDQKTVEDFCCQNNIKFHLYEVSDKDKKPENSIQLWARELRYRFFKQIQEQENLGFLVTAHHLNDQLETFIINLSKASGINGLTGIPANDNHIVRPLLNFSKDEIYDFAQENKIKFREDLSNKKSDYLRNKIRNEIVPKLLETNDHFLENFQKSLFYLNQTKNFVHQQIEKTEDQILISNLENIILDKKKLYQESDLVKFEILKKYGFKKSEEIQKIFTAETGSSFYSLNYQLIINRNKLIFKELNRKTEITEEELIVIQSFDFNENTIEINLSERIDPVQETGKTFQWEFDAEKLTFPLQIRKKKEGDYFYPIGMIGKKKISKFFKDEKLSILAKEKIWLLTDGNNAVLGVIPLRQDKRYILTEKTQKVLRIV</sequence>
<dbReference type="GO" id="GO:0032267">
    <property type="term" value="F:tRNA(Ile)-lysidine synthase activity"/>
    <property type="evidence" value="ECO:0007669"/>
    <property type="project" value="UniProtKB-EC"/>
</dbReference>
<keyword evidence="3 8" id="KW-0436">Ligase</keyword>
<accession>A0A4U8WQI1</accession>
<dbReference type="InterPro" id="IPR012795">
    <property type="entry name" value="tRNA_Ile_lys_synt_N"/>
</dbReference>
<dbReference type="Proteomes" id="UP000290013">
    <property type="component" value="Chromosome"/>
</dbReference>
<keyword evidence="6 8" id="KW-0067">ATP-binding</keyword>
<keyword evidence="5 8" id="KW-0547">Nucleotide-binding</keyword>
<comment type="similarity">
    <text evidence="8">Belongs to the tRNA(Ile)-lysidine synthase family.</text>
</comment>
<evidence type="ECO:0000256" key="2">
    <source>
        <dbReference type="ARBA" id="ARBA00022490"/>
    </source>
</evidence>
<dbReference type="NCBIfam" id="TIGR02432">
    <property type="entry name" value="lysidine_TilS_N"/>
    <property type="match status" value="1"/>
</dbReference>
<dbReference type="CDD" id="cd01992">
    <property type="entry name" value="TilS_N"/>
    <property type="match status" value="1"/>
</dbReference>
<dbReference type="PANTHER" id="PTHR43033:SF1">
    <property type="entry name" value="TRNA(ILE)-LYSIDINE SYNTHASE-RELATED"/>
    <property type="match status" value="1"/>
</dbReference>
<dbReference type="SUPFAM" id="SSF52402">
    <property type="entry name" value="Adenine nucleotide alpha hydrolases-like"/>
    <property type="match status" value="1"/>
</dbReference>
<proteinExistence type="inferred from homology"/>
<dbReference type="Gene3D" id="3.40.50.620">
    <property type="entry name" value="HUPs"/>
    <property type="match status" value="1"/>
</dbReference>
<dbReference type="InterPro" id="IPR014729">
    <property type="entry name" value="Rossmann-like_a/b/a_fold"/>
</dbReference>
<dbReference type="Pfam" id="PF01171">
    <property type="entry name" value="ATP_bind_3"/>
    <property type="match status" value="1"/>
</dbReference>
<dbReference type="AlphaFoldDB" id="A0A4U8WQI1"/>
<dbReference type="GO" id="GO:0005524">
    <property type="term" value="F:ATP binding"/>
    <property type="evidence" value="ECO:0007669"/>
    <property type="project" value="UniProtKB-UniRule"/>
</dbReference>
<dbReference type="EMBL" id="LR215974">
    <property type="protein sequence ID" value="VFB04769.1"/>
    <property type="molecule type" value="Genomic_DNA"/>
</dbReference>
<evidence type="ECO:0000256" key="8">
    <source>
        <dbReference type="HAMAP-Rule" id="MF_01161"/>
    </source>
</evidence>